<gene>
    <name evidence="5" type="ORF">SAMN05421688_1271</name>
</gene>
<feature type="active site" description="Proton donor/acceptor" evidence="3">
    <location>
        <position position="234"/>
    </location>
</feature>
<feature type="domain" description="Xylose isomerase-like TIM barrel" evidence="4">
    <location>
        <begin position="22"/>
        <end position="247"/>
    </location>
</feature>
<dbReference type="AlphaFoldDB" id="A0A1I0WD69"/>
<keyword evidence="1 2" id="KW-0413">Isomerase</keyword>
<dbReference type="Proteomes" id="UP000198796">
    <property type="component" value="Unassembled WGS sequence"/>
</dbReference>
<organism evidence="5 6">
    <name type="scientific">Poseidonocella pacifica</name>
    <dbReference type="NCBI Taxonomy" id="871651"/>
    <lineage>
        <taxon>Bacteria</taxon>
        <taxon>Pseudomonadati</taxon>
        <taxon>Pseudomonadota</taxon>
        <taxon>Alphaproteobacteria</taxon>
        <taxon>Rhodobacterales</taxon>
        <taxon>Roseobacteraceae</taxon>
        <taxon>Poseidonocella</taxon>
    </lineage>
</organism>
<dbReference type="GO" id="GO:0046487">
    <property type="term" value="P:glyoxylate metabolic process"/>
    <property type="evidence" value="ECO:0007669"/>
    <property type="project" value="TreeGrafter"/>
</dbReference>
<dbReference type="STRING" id="871651.SAMN05421688_1271"/>
<name>A0A1I0WD69_9RHOB</name>
<dbReference type="EMBL" id="FOJU01000002">
    <property type="protein sequence ID" value="SFA86347.1"/>
    <property type="molecule type" value="Genomic_DNA"/>
</dbReference>
<evidence type="ECO:0000256" key="3">
    <source>
        <dbReference type="PIRSR" id="PIRSR006241-50"/>
    </source>
</evidence>
<keyword evidence="5" id="KW-0670">Pyruvate</keyword>
<evidence type="ECO:0000256" key="2">
    <source>
        <dbReference type="PIRNR" id="PIRNR006241"/>
    </source>
</evidence>
<comment type="similarity">
    <text evidence="2">Belongs to the hyi family.</text>
</comment>
<dbReference type="OrthoDB" id="9786584at2"/>
<protein>
    <submittedName>
        <fullName evidence="5">Hydroxypyruvate isomerase</fullName>
    </submittedName>
</protein>
<evidence type="ECO:0000256" key="1">
    <source>
        <dbReference type="ARBA" id="ARBA00023235"/>
    </source>
</evidence>
<keyword evidence="6" id="KW-1185">Reference proteome</keyword>
<feature type="active site" description="Proton donor/acceptor" evidence="3">
    <location>
        <position position="137"/>
    </location>
</feature>
<evidence type="ECO:0000259" key="4">
    <source>
        <dbReference type="Pfam" id="PF01261"/>
    </source>
</evidence>
<dbReference type="InterPro" id="IPR050417">
    <property type="entry name" value="Sugar_Epim/Isomerase"/>
</dbReference>
<dbReference type="InterPro" id="IPR026040">
    <property type="entry name" value="HyI-like"/>
</dbReference>
<dbReference type="Gene3D" id="3.20.20.150">
    <property type="entry name" value="Divalent-metal-dependent TIM barrel enzymes"/>
    <property type="match status" value="1"/>
</dbReference>
<dbReference type="InterPro" id="IPR013022">
    <property type="entry name" value="Xyl_isomerase-like_TIM-brl"/>
</dbReference>
<evidence type="ECO:0000313" key="5">
    <source>
        <dbReference type="EMBL" id="SFA86347.1"/>
    </source>
</evidence>
<proteinExistence type="inferred from homology"/>
<dbReference type="PANTHER" id="PTHR43489">
    <property type="entry name" value="ISOMERASE"/>
    <property type="match status" value="1"/>
</dbReference>
<dbReference type="SUPFAM" id="SSF51658">
    <property type="entry name" value="Xylose isomerase-like"/>
    <property type="match status" value="1"/>
</dbReference>
<dbReference type="GO" id="GO:0008903">
    <property type="term" value="F:hydroxypyruvate isomerase activity"/>
    <property type="evidence" value="ECO:0007669"/>
    <property type="project" value="TreeGrafter"/>
</dbReference>
<dbReference type="InterPro" id="IPR036237">
    <property type="entry name" value="Xyl_isomerase-like_sf"/>
</dbReference>
<evidence type="ECO:0000313" key="6">
    <source>
        <dbReference type="Proteomes" id="UP000198796"/>
    </source>
</evidence>
<dbReference type="PIRSF" id="PIRSF006241">
    <property type="entry name" value="HyI"/>
    <property type="match status" value="1"/>
</dbReference>
<accession>A0A1I0WD69</accession>
<reference evidence="5 6" key="1">
    <citation type="submission" date="2016-10" db="EMBL/GenBank/DDBJ databases">
        <authorList>
            <person name="de Groot N.N."/>
        </authorList>
    </citation>
    <scope>NUCLEOTIDE SEQUENCE [LARGE SCALE GENOMIC DNA]</scope>
    <source>
        <strain evidence="5 6">DSM 29316</strain>
    </source>
</reference>
<sequence length="250" mass="27609">MPRYAANLSMLFTEHPLAGRPRAAAHAGFHNIEVLFPYALTIGEWSMLLKDNDLNLVLINTPVEDWEEGGRGLAAVPGASAEFRRSFEQSARYAEALDVPRIHVMTGIAEGARAKETLLENLAWAADQAPNRVLMLEPLNPLDMPGYYLNGFDLACEVLDTLGRANLSLQFDLWHAFRLGHDPVTLFETLHARVGHIQIAGIPKRGDPMSGTFDMVAFLGQLERLNYRGIVSGEYTPQGRTEDGLAWAGL</sequence>
<dbReference type="PANTHER" id="PTHR43489:SF6">
    <property type="entry name" value="HYDROXYPYRUVATE ISOMERASE-RELATED"/>
    <property type="match status" value="1"/>
</dbReference>
<dbReference type="Pfam" id="PF01261">
    <property type="entry name" value="AP_endonuc_2"/>
    <property type="match status" value="1"/>
</dbReference>